<name>A0A414STE7_9FIRM</name>
<gene>
    <name evidence="1" type="ORF">DW265_10060</name>
</gene>
<comment type="caution">
    <text evidence="1">The sequence shown here is derived from an EMBL/GenBank/DDBJ whole genome shotgun (WGS) entry which is preliminary data.</text>
</comment>
<sequence>MMYSEFLAMSGKEESYISYREYTESIEPIYMDCKLNTKQEFIEFFNETFEKMVYPVVEKILDDLPLTDKWEYVYGNRSDIQKKLETADDKA</sequence>
<dbReference type="AlphaFoldDB" id="A0A414STE7"/>
<dbReference type="Proteomes" id="UP000284095">
    <property type="component" value="Unassembled WGS sequence"/>
</dbReference>
<organism evidence="1 2">
    <name type="scientific">Dorea longicatena</name>
    <dbReference type="NCBI Taxonomy" id="88431"/>
    <lineage>
        <taxon>Bacteria</taxon>
        <taxon>Bacillati</taxon>
        <taxon>Bacillota</taxon>
        <taxon>Clostridia</taxon>
        <taxon>Lachnospirales</taxon>
        <taxon>Lachnospiraceae</taxon>
        <taxon>Dorea</taxon>
    </lineage>
</organism>
<dbReference type="EMBL" id="QRIC01000022">
    <property type="protein sequence ID" value="RHG24704.1"/>
    <property type="molecule type" value="Genomic_DNA"/>
</dbReference>
<keyword evidence="2" id="KW-1185">Reference proteome</keyword>
<evidence type="ECO:0000313" key="1">
    <source>
        <dbReference type="EMBL" id="RHG24704.1"/>
    </source>
</evidence>
<evidence type="ECO:0000313" key="2">
    <source>
        <dbReference type="Proteomes" id="UP000284095"/>
    </source>
</evidence>
<protein>
    <submittedName>
        <fullName evidence="1">Uncharacterized protein</fullName>
    </submittedName>
</protein>
<accession>A0A414STE7</accession>
<dbReference type="RefSeq" id="WP_118225196.1">
    <property type="nucleotide sequence ID" value="NZ_QRIC01000022.1"/>
</dbReference>
<proteinExistence type="predicted"/>
<reference evidence="1 2" key="1">
    <citation type="submission" date="2018-08" db="EMBL/GenBank/DDBJ databases">
        <title>A genome reference for cultivated species of the human gut microbiota.</title>
        <authorList>
            <person name="Zou Y."/>
            <person name="Xue W."/>
            <person name="Luo G."/>
        </authorList>
    </citation>
    <scope>NUCLEOTIDE SEQUENCE [LARGE SCALE GENOMIC DNA]</scope>
    <source>
        <strain evidence="1 2">AM22-22</strain>
    </source>
</reference>